<feature type="domain" description="Zn(2)-C6 fungal-type" evidence="7">
    <location>
        <begin position="22"/>
        <end position="54"/>
    </location>
</feature>
<dbReference type="PROSITE" id="PS00463">
    <property type="entry name" value="ZN2_CY6_FUNGAL_1"/>
    <property type="match status" value="1"/>
</dbReference>
<evidence type="ECO:0000256" key="2">
    <source>
        <dbReference type="ARBA" id="ARBA00023015"/>
    </source>
</evidence>
<dbReference type="InterPro" id="IPR001138">
    <property type="entry name" value="Zn2Cys6_DnaBD"/>
</dbReference>
<dbReference type="AlphaFoldDB" id="A0A7S9KN10"/>
<dbReference type="PANTHER" id="PTHR47424">
    <property type="entry name" value="REGULATORY PROTEIN GAL4"/>
    <property type="match status" value="1"/>
</dbReference>
<evidence type="ECO:0000259" key="7">
    <source>
        <dbReference type="PROSITE" id="PS50048"/>
    </source>
</evidence>
<keyword evidence="2" id="KW-0805">Transcription regulation</keyword>
<dbReference type="Gene3D" id="4.10.240.10">
    <property type="entry name" value="Zn(2)-C6 fungal-type DNA-binding domain"/>
    <property type="match status" value="1"/>
</dbReference>
<keyword evidence="1" id="KW-0479">Metal-binding</keyword>
<dbReference type="OrthoDB" id="424974at2759"/>
<dbReference type="GO" id="GO:0006351">
    <property type="term" value="P:DNA-templated transcription"/>
    <property type="evidence" value="ECO:0007669"/>
    <property type="project" value="InterPro"/>
</dbReference>
<evidence type="ECO:0000256" key="1">
    <source>
        <dbReference type="ARBA" id="ARBA00022723"/>
    </source>
</evidence>
<dbReference type="Pfam" id="PF04082">
    <property type="entry name" value="Fungal_trans"/>
    <property type="match status" value="1"/>
</dbReference>
<dbReference type="PROSITE" id="PS50048">
    <property type="entry name" value="ZN2_CY6_FUNGAL_2"/>
    <property type="match status" value="1"/>
</dbReference>
<dbReference type="GO" id="GO:0008270">
    <property type="term" value="F:zinc ion binding"/>
    <property type="evidence" value="ECO:0007669"/>
    <property type="project" value="InterPro"/>
</dbReference>
<reference evidence="8 9" key="1">
    <citation type="journal article" date="2018" name="PLoS Genet.">
        <title>Repeat elements organise 3D genome structure and mediate transcription in the filamentous fungus Epichloe festucae.</title>
        <authorList>
            <person name="Winter D.J."/>
            <person name="Ganley A.R.D."/>
            <person name="Young C.A."/>
            <person name="Liachko I."/>
            <person name="Schardl C.L."/>
            <person name="Dupont P.Y."/>
            <person name="Berry D."/>
            <person name="Ram A."/>
            <person name="Scott B."/>
            <person name="Cox M.P."/>
        </authorList>
    </citation>
    <scope>NUCLEOTIDE SEQUENCE [LARGE SCALE GENOMIC DNA]</scope>
    <source>
        <strain evidence="8 9">Fl1</strain>
    </source>
</reference>
<keyword evidence="9" id="KW-1185">Reference proteome</keyword>
<keyword evidence="5" id="KW-0539">Nucleus</keyword>
<sequence>MLSPQPVRLQGQKRKRLKVNSACDACRDRKTRCDGRHPVCLACETRGCGQNCRYTRSRGSDVAAEPAILRHDQQQESTTPVNRFAPPPPSADSADSLRRTSPSAWESPAKESDGLATLTSYDDNSTYGSSSTVAFFRRILSADDAIKSAVRLERVEDGRPRQNTFAESNAGVVMLPRRRDADNFVACYWSFIHPMFPLLHKPTFLRQYTHFWTTGPENLDVAYFKPGRGHAVFLSMLNLVYALGCQFSDLIQDAQKTSVAYEFYERSKQCFRHDWLDSADLSVVQILLLNGVYLQSTRHANRCWNSVGLAIRVSQILGLHVEGQRSTMSQLERQMRRRIWHTCVSLDRLLSMTFGRPTTVHGPNIVPLPILIDDEYLQMDGVGSQPLDKPSYLGLFVNSCLLIDILRDVLHFVTTCEPDAEKTSDESGLTPIPRMVAEVLELNRRLDQFSKALPSYLRLSESEIETLQCDNEVGFQKKVLYCRFLLTRLLLLRPLLLATMAVPADDAPCYSLSETLDDGTIRQCCQLCISTAYNLIDAIYVNLGTVYRSSSWHSVYFTFSSAIVLLASLKSNVLDIQTVHSSFRLRWTRCLAILDWHKDHVHSAVHVIRLLRAVQQRMFKQDEPEATTACGGGPSLTPVSSHLSNTEAPNFGDGISFLDGNYRDCFGTNLTSLDWLELFQSEA</sequence>
<dbReference type="SMART" id="SM00906">
    <property type="entry name" value="Fungal_trans"/>
    <property type="match status" value="1"/>
</dbReference>
<dbReference type="InterPro" id="IPR007219">
    <property type="entry name" value="XnlR_reg_dom"/>
</dbReference>
<dbReference type="GO" id="GO:0005634">
    <property type="term" value="C:nucleus"/>
    <property type="evidence" value="ECO:0007669"/>
    <property type="project" value="TreeGrafter"/>
</dbReference>
<name>A0A7S9KN10_EPIFF</name>
<dbReference type="GO" id="GO:0000435">
    <property type="term" value="P:positive regulation of transcription from RNA polymerase II promoter by galactose"/>
    <property type="evidence" value="ECO:0007669"/>
    <property type="project" value="TreeGrafter"/>
</dbReference>
<dbReference type="Pfam" id="PF00172">
    <property type="entry name" value="Zn_clus"/>
    <property type="match status" value="1"/>
</dbReference>
<dbReference type="EMBL" id="CP031385">
    <property type="protein sequence ID" value="QPG95262.1"/>
    <property type="molecule type" value="Genomic_DNA"/>
</dbReference>
<evidence type="ECO:0000256" key="5">
    <source>
        <dbReference type="ARBA" id="ARBA00023242"/>
    </source>
</evidence>
<dbReference type="InterPro" id="IPR051127">
    <property type="entry name" value="Fungal_SecMet_Regulators"/>
</dbReference>
<dbReference type="SMART" id="SM00066">
    <property type="entry name" value="GAL4"/>
    <property type="match status" value="1"/>
</dbReference>
<evidence type="ECO:0000256" key="3">
    <source>
        <dbReference type="ARBA" id="ARBA00023125"/>
    </source>
</evidence>
<dbReference type="GO" id="GO:0000981">
    <property type="term" value="F:DNA-binding transcription factor activity, RNA polymerase II-specific"/>
    <property type="evidence" value="ECO:0007669"/>
    <property type="project" value="InterPro"/>
</dbReference>
<evidence type="ECO:0000256" key="4">
    <source>
        <dbReference type="ARBA" id="ARBA00023163"/>
    </source>
</evidence>
<dbReference type="InterPro" id="IPR036864">
    <property type="entry name" value="Zn2-C6_fun-type_DNA-bd_sf"/>
</dbReference>
<feature type="region of interest" description="Disordered" evidence="6">
    <location>
        <begin position="70"/>
        <end position="116"/>
    </location>
</feature>
<protein>
    <recommendedName>
        <fullName evidence="7">Zn(2)-C6 fungal-type domain-containing protein</fullName>
    </recommendedName>
</protein>
<proteinExistence type="predicted"/>
<dbReference type="Proteomes" id="UP000594364">
    <property type="component" value="Chromosome 1"/>
</dbReference>
<dbReference type="CDD" id="cd12148">
    <property type="entry name" value="fungal_TF_MHR"/>
    <property type="match status" value="1"/>
</dbReference>
<dbReference type="PANTHER" id="PTHR47424:SF3">
    <property type="entry name" value="REGULATORY PROTEIN GAL4"/>
    <property type="match status" value="1"/>
</dbReference>
<dbReference type="GO" id="GO:0000978">
    <property type="term" value="F:RNA polymerase II cis-regulatory region sequence-specific DNA binding"/>
    <property type="evidence" value="ECO:0007669"/>
    <property type="project" value="TreeGrafter"/>
</dbReference>
<accession>A0A7S9KN10</accession>
<gene>
    <name evidence="8" type="ORF">C2857_007918</name>
</gene>
<dbReference type="SUPFAM" id="SSF57701">
    <property type="entry name" value="Zn2/Cys6 DNA-binding domain"/>
    <property type="match status" value="1"/>
</dbReference>
<evidence type="ECO:0000256" key="6">
    <source>
        <dbReference type="SAM" id="MobiDB-lite"/>
    </source>
</evidence>
<keyword evidence="3" id="KW-0238">DNA-binding</keyword>
<keyword evidence="4" id="KW-0804">Transcription</keyword>
<organism evidence="8 9">
    <name type="scientific">Epichloe festucae (strain Fl1)</name>
    <dbReference type="NCBI Taxonomy" id="877507"/>
    <lineage>
        <taxon>Eukaryota</taxon>
        <taxon>Fungi</taxon>
        <taxon>Dikarya</taxon>
        <taxon>Ascomycota</taxon>
        <taxon>Pezizomycotina</taxon>
        <taxon>Sordariomycetes</taxon>
        <taxon>Hypocreomycetidae</taxon>
        <taxon>Hypocreales</taxon>
        <taxon>Clavicipitaceae</taxon>
        <taxon>Epichloe</taxon>
    </lineage>
</organism>
<evidence type="ECO:0000313" key="9">
    <source>
        <dbReference type="Proteomes" id="UP000594364"/>
    </source>
</evidence>
<evidence type="ECO:0000313" key="8">
    <source>
        <dbReference type="EMBL" id="QPG95262.1"/>
    </source>
</evidence>
<dbReference type="CDD" id="cd00067">
    <property type="entry name" value="GAL4"/>
    <property type="match status" value="1"/>
</dbReference>